<dbReference type="PANTHER" id="PTHR28243">
    <property type="entry name" value="AGL049CP"/>
    <property type="match status" value="1"/>
</dbReference>
<evidence type="ECO:0000259" key="1">
    <source>
        <dbReference type="Pfam" id="PF12766"/>
    </source>
</evidence>
<dbReference type="Gene3D" id="2.30.110.10">
    <property type="entry name" value="Electron Transport, Fmn-binding Protein, Chain A"/>
    <property type="match status" value="1"/>
</dbReference>
<feature type="domain" description="Pyridoxamine 5'-phosphate oxidase Alr4036 family FMN-binding" evidence="1">
    <location>
        <begin position="8"/>
        <end position="156"/>
    </location>
</feature>
<dbReference type="EMBL" id="JAZGSY010000125">
    <property type="protein sequence ID" value="KAL1840138.1"/>
    <property type="molecule type" value="Genomic_DNA"/>
</dbReference>
<gene>
    <name evidence="2" type="ORF">VTJ49DRAFT_754</name>
</gene>
<comment type="caution">
    <text evidence="2">The sequence shown here is derived from an EMBL/GenBank/DDBJ whole genome shotgun (WGS) entry which is preliminary data.</text>
</comment>
<protein>
    <recommendedName>
        <fullName evidence="1">Pyridoxamine 5'-phosphate oxidase Alr4036 family FMN-binding domain-containing protein</fullName>
    </recommendedName>
</protein>
<accession>A0ABR3VFR8</accession>
<dbReference type="InterPro" id="IPR012349">
    <property type="entry name" value="Split_barrel_FMN-bd"/>
</dbReference>
<reference evidence="2 3" key="1">
    <citation type="journal article" date="2024" name="Commun. Biol.">
        <title>Comparative genomic analysis of thermophilic fungi reveals convergent evolutionary adaptations and gene losses.</title>
        <authorList>
            <person name="Steindorff A.S."/>
            <person name="Aguilar-Pontes M.V."/>
            <person name="Robinson A.J."/>
            <person name="Andreopoulos B."/>
            <person name="LaButti K."/>
            <person name="Kuo A."/>
            <person name="Mondo S."/>
            <person name="Riley R."/>
            <person name="Otillar R."/>
            <person name="Haridas S."/>
            <person name="Lipzen A."/>
            <person name="Grimwood J."/>
            <person name="Schmutz J."/>
            <person name="Clum A."/>
            <person name="Reid I.D."/>
            <person name="Moisan M.C."/>
            <person name="Butler G."/>
            <person name="Nguyen T.T.M."/>
            <person name="Dewar K."/>
            <person name="Conant G."/>
            <person name="Drula E."/>
            <person name="Henrissat B."/>
            <person name="Hansel C."/>
            <person name="Singer S."/>
            <person name="Hutchinson M.I."/>
            <person name="de Vries R.P."/>
            <person name="Natvig D.O."/>
            <person name="Powell A.J."/>
            <person name="Tsang A."/>
            <person name="Grigoriev I.V."/>
        </authorList>
    </citation>
    <scope>NUCLEOTIDE SEQUENCE [LARGE SCALE GENOMIC DNA]</scope>
    <source>
        <strain evidence="2 3">CBS 620.91</strain>
    </source>
</reference>
<proteinExistence type="predicted"/>
<dbReference type="Proteomes" id="UP001583172">
    <property type="component" value="Unassembled WGS sequence"/>
</dbReference>
<name>A0ABR3VFR8_HUMIN</name>
<evidence type="ECO:0000313" key="2">
    <source>
        <dbReference type="EMBL" id="KAL1840138.1"/>
    </source>
</evidence>
<evidence type="ECO:0000313" key="3">
    <source>
        <dbReference type="Proteomes" id="UP001583172"/>
    </source>
</evidence>
<dbReference type="InterPro" id="IPR024624">
    <property type="entry name" value="Pyridox_Oxase_Alr4036_FMN-bd"/>
</dbReference>
<organism evidence="2 3">
    <name type="scientific">Humicola insolens</name>
    <name type="common">Soft-rot fungus</name>
    <dbReference type="NCBI Taxonomy" id="85995"/>
    <lineage>
        <taxon>Eukaryota</taxon>
        <taxon>Fungi</taxon>
        <taxon>Dikarya</taxon>
        <taxon>Ascomycota</taxon>
        <taxon>Pezizomycotina</taxon>
        <taxon>Sordariomycetes</taxon>
        <taxon>Sordariomycetidae</taxon>
        <taxon>Sordariales</taxon>
        <taxon>Chaetomiaceae</taxon>
        <taxon>Mycothermus</taxon>
    </lineage>
</organism>
<dbReference type="SUPFAM" id="SSF50475">
    <property type="entry name" value="FMN-binding split barrel"/>
    <property type="match status" value="1"/>
</dbReference>
<sequence length="309" mass="33537">MATTSPHAPWRTLFLTHLRSLGPSPTFTLANLHPVTQADGAPSPALPCLPRARTCVFRGMWADPLPDRSSNGGYQNPAPRNPTGVYTSDLLVFTTDARSEKAGDIFDSAAAGDVEASGGTTGGGGPVEAVFWIDRDPATGTAIKTQWRVRGHAWVLGPGAEIDRAAGEVEEKGDDGARRVREALLRRMKKVGEPGQEESWSFEREVTAHFGNLSPLMRGSFRGPPPGAPVAYHTAKGEVVGQSVEDVNDAAARANFRVVVIVPDEIDQVDLSDETRPRRWLYVYRGESRESKLPGGEIFGEWEQVEVWP</sequence>
<dbReference type="PANTHER" id="PTHR28243:SF1">
    <property type="entry name" value="PYRIDOXAMINE 5'-PHOSPHATE OXIDASE ALR4036 FAMILY FMN-BINDING DOMAIN-CONTAINING PROTEIN"/>
    <property type="match status" value="1"/>
</dbReference>
<dbReference type="Pfam" id="PF12766">
    <property type="entry name" value="Pyridox_oxase_2"/>
    <property type="match status" value="1"/>
</dbReference>
<keyword evidence="3" id="KW-1185">Reference proteome</keyword>